<dbReference type="Gene3D" id="3.90.1150.10">
    <property type="entry name" value="Aspartate Aminotransferase, domain 1"/>
    <property type="match status" value="1"/>
</dbReference>
<accession>A0A381TH58</accession>
<dbReference type="InterPro" id="IPR049704">
    <property type="entry name" value="Aminotrans_3_PPA_site"/>
</dbReference>
<dbReference type="PROSITE" id="PS00600">
    <property type="entry name" value="AA_TRANSFER_CLASS_3"/>
    <property type="match status" value="1"/>
</dbReference>
<evidence type="ECO:0000313" key="3">
    <source>
        <dbReference type="EMBL" id="SVA15104.1"/>
    </source>
</evidence>
<dbReference type="GO" id="GO:0030170">
    <property type="term" value="F:pyridoxal phosphate binding"/>
    <property type="evidence" value="ECO:0007669"/>
    <property type="project" value="InterPro"/>
</dbReference>
<gene>
    <name evidence="3" type="ORF">METZ01_LOCUS67958</name>
</gene>
<proteinExistence type="inferred from homology"/>
<evidence type="ECO:0000256" key="1">
    <source>
        <dbReference type="ARBA" id="ARBA00008954"/>
    </source>
</evidence>
<dbReference type="Gene3D" id="3.40.640.10">
    <property type="entry name" value="Type I PLP-dependent aspartate aminotransferase-like (Major domain)"/>
    <property type="match status" value="1"/>
</dbReference>
<comment type="similarity">
    <text evidence="1">Belongs to the class-III pyridoxal-phosphate-dependent aminotransferase family.</text>
</comment>
<keyword evidence="2" id="KW-0663">Pyridoxal phosphate</keyword>
<dbReference type="GO" id="GO:0005739">
    <property type="term" value="C:mitochondrion"/>
    <property type="evidence" value="ECO:0007669"/>
    <property type="project" value="TreeGrafter"/>
</dbReference>
<dbReference type="PANTHER" id="PTHR45688">
    <property type="match status" value="1"/>
</dbReference>
<dbReference type="SUPFAM" id="SSF53383">
    <property type="entry name" value="PLP-dependent transferases"/>
    <property type="match status" value="1"/>
</dbReference>
<evidence type="ECO:0008006" key="4">
    <source>
        <dbReference type="Google" id="ProtNLM"/>
    </source>
</evidence>
<dbReference type="InterPro" id="IPR015422">
    <property type="entry name" value="PyrdxlP-dep_Trfase_small"/>
</dbReference>
<dbReference type="PANTHER" id="PTHR45688:SF13">
    <property type="entry name" value="ALANINE--GLYOXYLATE AMINOTRANSFERASE 2-LIKE"/>
    <property type="match status" value="1"/>
</dbReference>
<dbReference type="GO" id="GO:0008483">
    <property type="term" value="F:transaminase activity"/>
    <property type="evidence" value="ECO:0007669"/>
    <property type="project" value="InterPro"/>
</dbReference>
<dbReference type="CDD" id="cd00610">
    <property type="entry name" value="OAT_like"/>
    <property type="match status" value="1"/>
</dbReference>
<evidence type="ECO:0000256" key="2">
    <source>
        <dbReference type="ARBA" id="ARBA00022898"/>
    </source>
</evidence>
<dbReference type="EMBL" id="UINC01004544">
    <property type="protein sequence ID" value="SVA15104.1"/>
    <property type="molecule type" value="Genomic_DNA"/>
</dbReference>
<organism evidence="3">
    <name type="scientific">marine metagenome</name>
    <dbReference type="NCBI Taxonomy" id="408172"/>
    <lineage>
        <taxon>unclassified sequences</taxon>
        <taxon>metagenomes</taxon>
        <taxon>ecological metagenomes</taxon>
    </lineage>
</organism>
<protein>
    <recommendedName>
        <fullName evidence="4">Aspartate aminotransferase family protein</fullName>
    </recommendedName>
</protein>
<dbReference type="InterPro" id="IPR015421">
    <property type="entry name" value="PyrdxlP-dep_Trfase_major"/>
</dbReference>
<dbReference type="InterPro" id="IPR015424">
    <property type="entry name" value="PyrdxlP-dep_Trfase"/>
</dbReference>
<name>A0A381TH58_9ZZZZ</name>
<sequence length="431" mass="47726">MNDVTKILTRRRRVFADNALLFYDDPVYFTHAEGVWMYDANDTPYLDAYNNTASVGHCNVEVVDAITRQASRLNSHTRYLYDAVFDYAEELLMEFPDDLSKITFTCTGSEANELAMRIAKESTGGDGFIVVGNAYHGCSNATADISPYDSDGIVTAPNVRALQPPNSYLLSNAEIERNFTDGLRQCIQDLEDNGHKFAAFIIDTTLEANGIFSVPTTYLSKSQEIIREAGGLFIADEVQGGFGRMGDTMWSFERHDVTPDLITVGKPMANGLPMGAVIGTANVINQFFRKHRYFNTFGGNAVCAAAGLATLRVIQRERLLDNSRSVGKYLFDKCSKLMEKHEVIGHVRGAGLFVGIEFVEDRDSKKPAPVIATTVMNNLRHHNVLTGLAGQFDNVLKIRPPLIFDKANADQFSDILNLVLSLDLKPIVPRT</sequence>
<dbReference type="PIRSF" id="PIRSF000521">
    <property type="entry name" value="Transaminase_4ab_Lys_Orn"/>
    <property type="match status" value="1"/>
</dbReference>
<dbReference type="Pfam" id="PF00202">
    <property type="entry name" value="Aminotran_3"/>
    <property type="match status" value="1"/>
</dbReference>
<dbReference type="InterPro" id="IPR005814">
    <property type="entry name" value="Aminotrans_3"/>
</dbReference>
<reference evidence="3" key="1">
    <citation type="submission" date="2018-05" db="EMBL/GenBank/DDBJ databases">
        <authorList>
            <person name="Lanie J.A."/>
            <person name="Ng W.-L."/>
            <person name="Kazmierczak K.M."/>
            <person name="Andrzejewski T.M."/>
            <person name="Davidsen T.M."/>
            <person name="Wayne K.J."/>
            <person name="Tettelin H."/>
            <person name="Glass J.I."/>
            <person name="Rusch D."/>
            <person name="Podicherti R."/>
            <person name="Tsui H.-C.T."/>
            <person name="Winkler M.E."/>
        </authorList>
    </citation>
    <scope>NUCLEOTIDE SEQUENCE</scope>
</reference>
<dbReference type="AlphaFoldDB" id="A0A381TH58"/>